<accession>A0A9P8V4K2</accession>
<name>A0A9P8V4K2_9PEZI</name>
<organism evidence="2 3">
    <name type="scientific">Plectosphaerella plurivora</name>
    <dbReference type="NCBI Taxonomy" id="936078"/>
    <lineage>
        <taxon>Eukaryota</taxon>
        <taxon>Fungi</taxon>
        <taxon>Dikarya</taxon>
        <taxon>Ascomycota</taxon>
        <taxon>Pezizomycotina</taxon>
        <taxon>Sordariomycetes</taxon>
        <taxon>Hypocreomycetidae</taxon>
        <taxon>Glomerellales</taxon>
        <taxon>Plectosphaerellaceae</taxon>
        <taxon>Plectosphaerella</taxon>
    </lineage>
</organism>
<feature type="domain" description="N,N-dimethylformamidase beta subunit-like C-terminal" evidence="1">
    <location>
        <begin position="297"/>
        <end position="738"/>
    </location>
</feature>
<dbReference type="EMBL" id="JAGSXJ010000025">
    <property type="protein sequence ID" value="KAH6675233.1"/>
    <property type="molecule type" value="Genomic_DNA"/>
</dbReference>
<evidence type="ECO:0000259" key="1">
    <source>
        <dbReference type="Pfam" id="PF20254"/>
    </source>
</evidence>
<keyword evidence="3" id="KW-1185">Reference proteome</keyword>
<dbReference type="Pfam" id="PF20254">
    <property type="entry name" value="DMFA2_C"/>
    <property type="match status" value="1"/>
</dbReference>
<dbReference type="InterPro" id="IPR046540">
    <property type="entry name" value="DMFA2_C"/>
</dbReference>
<protein>
    <recommendedName>
        <fullName evidence="1">N,N-dimethylformamidase beta subunit-like C-terminal domain-containing protein</fullName>
    </recommendedName>
</protein>
<evidence type="ECO:0000313" key="2">
    <source>
        <dbReference type="EMBL" id="KAH6675233.1"/>
    </source>
</evidence>
<dbReference type="Proteomes" id="UP000770015">
    <property type="component" value="Unassembled WGS sequence"/>
</dbReference>
<dbReference type="AlphaFoldDB" id="A0A9P8V4K2"/>
<proteinExistence type="predicted"/>
<gene>
    <name evidence="2" type="ORF">F5X68DRAFT_193812</name>
</gene>
<comment type="caution">
    <text evidence="2">The sequence shown here is derived from an EMBL/GenBank/DDBJ whole genome shotgun (WGS) entry which is preliminary data.</text>
</comment>
<dbReference type="OrthoDB" id="5287072at2759"/>
<reference evidence="2" key="1">
    <citation type="journal article" date="2021" name="Nat. Commun.">
        <title>Genetic determinants of endophytism in the Arabidopsis root mycobiome.</title>
        <authorList>
            <person name="Mesny F."/>
            <person name="Miyauchi S."/>
            <person name="Thiergart T."/>
            <person name="Pickel B."/>
            <person name="Atanasova L."/>
            <person name="Karlsson M."/>
            <person name="Huettel B."/>
            <person name="Barry K.W."/>
            <person name="Haridas S."/>
            <person name="Chen C."/>
            <person name="Bauer D."/>
            <person name="Andreopoulos W."/>
            <person name="Pangilinan J."/>
            <person name="LaButti K."/>
            <person name="Riley R."/>
            <person name="Lipzen A."/>
            <person name="Clum A."/>
            <person name="Drula E."/>
            <person name="Henrissat B."/>
            <person name="Kohler A."/>
            <person name="Grigoriev I.V."/>
            <person name="Martin F.M."/>
            <person name="Hacquard S."/>
        </authorList>
    </citation>
    <scope>NUCLEOTIDE SEQUENCE</scope>
    <source>
        <strain evidence="2">MPI-SDFR-AT-0117</strain>
    </source>
</reference>
<dbReference type="InterPro" id="IPR013320">
    <property type="entry name" value="ConA-like_dom_sf"/>
</dbReference>
<dbReference type="SUPFAM" id="SSF49899">
    <property type="entry name" value="Concanavalin A-like lectins/glucanases"/>
    <property type="match status" value="1"/>
</dbReference>
<sequence>MTMHVEEYPTRPAFRIDEDEITGYVGPDWVLSPGDKADVKISSTKPKIKYRLVRLLQGLSVDHAPAPATEVIKHGPSGELEGRFQAAHPGSYARVDAWAREPLLDKAQGMEVSFYAQPWMLNAQYVQSIVSTLDAEHGTGFAVLLDTHNNLVVWLGTSRGAETIKITLGFREQRWFHVRLRVSGKGVQVDITHLPSDNEPASSSTHFQSSLHNEPRLSSDVPLLFAASYASSPTKQSPLPIHFFNGRLDSPEIKALGKRPWSVARWDFSKGNDTDDIYDQSGSGLHGTLVNAPTRGIRGHDYNHQLIGVSWKHATYGFGAIHFHDDEIDDAGWETDFSFTVPPDLRSGAYAIEVNDTESDLKDSIVFFVRPKEVRPQAKVAFVFSTFTYLAYANEHMYDEIKSTHISFPEGVQLVASDKYYKMVRRTDLGQAIYDLHSDGSGVVYSSSKRPILNVRPDYINWGFQRPREFSADLLMVGFLEKLFGDGYDVLTDHDLHLRGSGALASYDVVISGSHPEYPSMESLDAYEQFTRNGGSLVYAGGNGFYWRSVTDHKRPHRMEVRRADVGARTHELPAGERYHSFNGELGGLWRSLGRAPNLLWGIGSCASGKGDGRPFIPQPEALSDASLAWFWKGLNEDSKKLLGTKGLAGGASGDELDRLDTAIGSPRNAVLLARSERHDDHFMLFNEELIFPMIGTLGSTSTLVRSDIVYYESNGGGAVFSVGSINWNNSLAWEGYNNDIAVVTENVLREFLARAKKGRTGDDGGLASNDL</sequence>
<evidence type="ECO:0000313" key="3">
    <source>
        <dbReference type="Proteomes" id="UP000770015"/>
    </source>
</evidence>